<name>A0A180GFC7_PUCT1</name>
<accession>A0A180GFC7</accession>
<evidence type="ECO:0000313" key="2">
    <source>
        <dbReference type="EMBL" id="OAV91426.1"/>
    </source>
</evidence>
<evidence type="ECO:0000313" key="3">
    <source>
        <dbReference type="EnsemblFungi" id="PTTG_27987-t43_1-p1"/>
    </source>
</evidence>
<sequence>MDPSTCSWSGEGYVSTQPRWSDCPTNAQDPCWSNNVAVPAPLRQDAVVTTKITPTISFVVISDRVGTLSPAEEIYVRGTRRQSVNRALTCTGGVETSGRPPTFFGGVGEVDRTDAILYVNLASTGNRGVDLIGQSAPAATDIGLEDKPGSGRPREEILLGPPPTEGEPGELGGSHSLLEAGYALKFADTQRRAADLEDHRIPSLVARLTADPSQHIGGQREETCIAGRPDVWQSYSRIGCFAHDDFGRRDRQLSMIEPGR</sequence>
<keyword evidence="4" id="KW-1185">Reference proteome</keyword>
<dbReference type="Proteomes" id="UP000005240">
    <property type="component" value="Unassembled WGS sequence"/>
</dbReference>
<feature type="region of interest" description="Disordered" evidence="1">
    <location>
        <begin position="1"/>
        <end position="20"/>
    </location>
</feature>
<reference evidence="2" key="1">
    <citation type="submission" date="2009-11" db="EMBL/GenBank/DDBJ databases">
        <authorList>
            <consortium name="The Broad Institute Genome Sequencing Platform"/>
            <person name="Ward D."/>
            <person name="Feldgarden M."/>
            <person name="Earl A."/>
            <person name="Young S.K."/>
            <person name="Zeng Q."/>
            <person name="Koehrsen M."/>
            <person name="Alvarado L."/>
            <person name="Berlin A."/>
            <person name="Bochicchio J."/>
            <person name="Borenstein D."/>
            <person name="Chapman S.B."/>
            <person name="Chen Z."/>
            <person name="Engels R."/>
            <person name="Freedman E."/>
            <person name="Gellesch M."/>
            <person name="Goldberg J."/>
            <person name="Griggs A."/>
            <person name="Gujja S."/>
            <person name="Heilman E."/>
            <person name="Heiman D."/>
            <person name="Hepburn T."/>
            <person name="Howarth C."/>
            <person name="Jen D."/>
            <person name="Larson L."/>
            <person name="Lewis B."/>
            <person name="Mehta T."/>
            <person name="Park D."/>
            <person name="Pearson M."/>
            <person name="Roberts A."/>
            <person name="Saif S."/>
            <person name="Shea T."/>
            <person name="Shenoy N."/>
            <person name="Sisk P."/>
            <person name="Stolte C."/>
            <person name="Sykes S."/>
            <person name="Thomson T."/>
            <person name="Walk T."/>
            <person name="White J."/>
            <person name="Yandava C."/>
            <person name="Izard J."/>
            <person name="Baranova O.V."/>
            <person name="Blanton J.M."/>
            <person name="Tanner A.C."/>
            <person name="Dewhirst F.E."/>
            <person name="Haas B."/>
            <person name="Nusbaum C."/>
            <person name="Birren B."/>
        </authorList>
    </citation>
    <scope>NUCLEOTIDE SEQUENCE [LARGE SCALE GENOMIC DNA]</scope>
    <source>
        <strain evidence="2">1-1 BBBD Race 1</strain>
    </source>
</reference>
<organism evidence="2">
    <name type="scientific">Puccinia triticina (isolate 1-1 / race 1 (BBBD))</name>
    <name type="common">Brown leaf rust fungus</name>
    <dbReference type="NCBI Taxonomy" id="630390"/>
    <lineage>
        <taxon>Eukaryota</taxon>
        <taxon>Fungi</taxon>
        <taxon>Dikarya</taxon>
        <taxon>Basidiomycota</taxon>
        <taxon>Pucciniomycotina</taxon>
        <taxon>Pucciniomycetes</taxon>
        <taxon>Pucciniales</taxon>
        <taxon>Pucciniaceae</taxon>
        <taxon>Puccinia</taxon>
    </lineage>
</organism>
<dbReference type="AlphaFoldDB" id="A0A180GFC7"/>
<evidence type="ECO:0000313" key="4">
    <source>
        <dbReference type="Proteomes" id="UP000005240"/>
    </source>
</evidence>
<protein>
    <submittedName>
        <fullName evidence="2 3">Uncharacterized protein</fullName>
    </submittedName>
</protein>
<dbReference type="VEuPathDB" id="FungiDB:PTTG_27987"/>
<reference evidence="3" key="4">
    <citation type="submission" date="2025-05" db="UniProtKB">
        <authorList>
            <consortium name="EnsemblFungi"/>
        </authorList>
    </citation>
    <scope>IDENTIFICATION</scope>
    <source>
        <strain evidence="3">isolate 1-1 / race 1 (BBBD)</strain>
    </source>
</reference>
<gene>
    <name evidence="2" type="ORF">PTTG_27987</name>
</gene>
<dbReference type="EnsemblFungi" id="PTTG_27987-t43_1">
    <property type="protein sequence ID" value="PTTG_27987-t43_1-p1"/>
    <property type="gene ID" value="PTTG_27987"/>
</dbReference>
<proteinExistence type="predicted"/>
<dbReference type="OrthoDB" id="10656417at2759"/>
<reference evidence="3 4" key="3">
    <citation type="journal article" date="2017" name="G3 (Bethesda)">
        <title>Comparative analysis highlights variable genome content of wheat rusts and divergence of the mating loci.</title>
        <authorList>
            <person name="Cuomo C.A."/>
            <person name="Bakkeren G."/>
            <person name="Khalil H.B."/>
            <person name="Panwar V."/>
            <person name="Joly D."/>
            <person name="Linning R."/>
            <person name="Sakthikumar S."/>
            <person name="Song X."/>
            <person name="Adiconis X."/>
            <person name="Fan L."/>
            <person name="Goldberg J.M."/>
            <person name="Levin J.Z."/>
            <person name="Young S."/>
            <person name="Zeng Q."/>
            <person name="Anikster Y."/>
            <person name="Bruce M."/>
            <person name="Wang M."/>
            <person name="Yin C."/>
            <person name="McCallum B."/>
            <person name="Szabo L.J."/>
            <person name="Hulbert S."/>
            <person name="Chen X."/>
            <person name="Fellers J.P."/>
        </authorList>
    </citation>
    <scope>NUCLEOTIDE SEQUENCE</scope>
    <source>
        <strain evidence="3">isolate 1-1 / race 1 (BBBD)</strain>
        <strain evidence="4">Isolate 1-1 / race 1 (BBBD)</strain>
    </source>
</reference>
<dbReference type="EMBL" id="ADAS02000081">
    <property type="protein sequence ID" value="OAV91426.1"/>
    <property type="molecule type" value="Genomic_DNA"/>
</dbReference>
<evidence type="ECO:0000256" key="1">
    <source>
        <dbReference type="SAM" id="MobiDB-lite"/>
    </source>
</evidence>
<reference evidence="2" key="2">
    <citation type="submission" date="2016-05" db="EMBL/GenBank/DDBJ databases">
        <title>Comparative analysis highlights variable genome content of wheat rusts and divergence of the mating loci.</title>
        <authorList>
            <person name="Cuomo C.A."/>
            <person name="Bakkeren G."/>
            <person name="Szabo L."/>
            <person name="Khalil H."/>
            <person name="Joly D."/>
            <person name="Goldberg J."/>
            <person name="Young S."/>
            <person name="Zeng Q."/>
            <person name="Fellers J."/>
        </authorList>
    </citation>
    <scope>NUCLEOTIDE SEQUENCE [LARGE SCALE GENOMIC DNA]</scope>
    <source>
        <strain evidence="2">1-1 BBBD Race 1</strain>
    </source>
</reference>